<dbReference type="InterPro" id="IPR012337">
    <property type="entry name" value="RNaseH-like_sf"/>
</dbReference>
<keyword evidence="9" id="KW-1185">Reference proteome</keyword>
<dbReference type="InterPro" id="IPR036397">
    <property type="entry name" value="RNaseH_sf"/>
</dbReference>
<evidence type="ECO:0000259" key="7">
    <source>
        <dbReference type="PROSITE" id="PS50157"/>
    </source>
</evidence>
<dbReference type="SUPFAM" id="SSF57667">
    <property type="entry name" value="beta-beta-alpha zinc fingers"/>
    <property type="match status" value="1"/>
</dbReference>
<feature type="region of interest" description="Disordered" evidence="6">
    <location>
        <begin position="201"/>
        <end position="277"/>
    </location>
</feature>
<dbReference type="SUPFAM" id="SSF53098">
    <property type="entry name" value="Ribonuclease H-like"/>
    <property type="match status" value="1"/>
</dbReference>
<accession>A0A8H7J7U6</accession>
<evidence type="ECO:0000313" key="9">
    <source>
        <dbReference type="Proteomes" id="UP000651452"/>
    </source>
</evidence>
<keyword evidence="1" id="KW-0479">Metal-binding</keyword>
<dbReference type="PROSITE" id="PS50157">
    <property type="entry name" value="ZINC_FINGER_C2H2_2"/>
    <property type="match status" value="2"/>
</dbReference>
<reference evidence="8" key="2">
    <citation type="submission" date="2020-09" db="EMBL/GenBank/DDBJ databases">
        <title>Reference genome assembly for Australian Ascochyta lentis isolate Al4.</title>
        <authorList>
            <person name="Lee R.C."/>
            <person name="Farfan-Caceres L.M."/>
            <person name="Debler J.W."/>
            <person name="Williams A.H."/>
            <person name="Henares B.M."/>
        </authorList>
    </citation>
    <scope>NUCLEOTIDE SEQUENCE</scope>
    <source>
        <strain evidence="8">Al4</strain>
    </source>
</reference>
<evidence type="ECO:0000256" key="5">
    <source>
        <dbReference type="PROSITE-ProRule" id="PRU00042"/>
    </source>
</evidence>
<dbReference type="PANTHER" id="PTHR24409">
    <property type="entry name" value="ZINC FINGER PROTEIN 142"/>
    <property type="match status" value="1"/>
</dbReference>
<keyword evidence="4" id="KW-0862">Zinc</keyword>
<keyword evidence="2" id="KW-0677">Repeat</keyword>
<evidence type="ECO:0000256" key="4">
    <source>
        <dbReference type="ARBA" id="ARBA00022833"/>
    </source>
</evidence>
<dbReference type="EMBL" id="RZGK01000006">
    <property type="protein sequence ID" value="KAF9698150.1"/>
    <property type="molecule type" value="Genomic_DNA"/>
</dbReference>
<dbReference type="PROSITE" id="PS00028">
    <property type="entry name" value="ZINC_FINGER_C2H2_1"/>
    <property type="match status" value="2"/>
</dbReference>
<dbReference type="Proteomes" id="UP000651452">
    <property type="component" value="Unassembled WGS sequence"/>
</dbReference>
<gene>
    <name evidence="8" type="ORF">EKO04_003631</name>
</gene>
<dbReference type="AlphaFoldDB" id="A0A8H7J7U6"/>
<dbReference type="GO" id="GO:0003676">
    <property type="term" value="F:nucleic acid binding"/>
    <property type="evidence" value="ECO:0007669"/>
    <property type="project" value="InterPro"/>
</dbReference>
<dbReference type="Gene3D" id="3.30.420.10">
    <property type="entry name" value="Ribonuclease H-like superfamily/Ribonuclease H"/>
    <property type="match status" value="1"/>
</dbReference>
<organism evidence="8 9">
    <name type="scientific">Ascochyta lentis</name>
    <dbReference type="NCBI Taxonomy" id="205686"/>
    <lineage>
        <taxon>Eukaryota</taxon>
        <taxon>Fungi</taxon>
        <taxon>Dikarya</taxon>
        <taxon>Ascomycota</taxon>
        <taxon>Pezizomycotina</taxon>
        <taxon>Dothideomycetes</taxon>
        <taxon>Pleosporomycetidae</taxon>
        <taxon>Pleosporales</taxon>
        <taxon>Pleosporineae</taxon>
        <taxon>Didymellaceae</taxon>
        <taxon>Ascochyta</taxon>
    </lineage>
</organism>
<evidence type="ECO:0000256" key="2">
    <source>
        <dbReference type="ARBA" id="ARBA00022737"/>
    </source>
</evidence>
<proteinExistence type="predicted"/>
<feature type="domain" description="C2H2-type" evidence="7">
    <location>
        <begin position="10"/>
        <end position="37"/>
    </location>
</feature>
<dbReference type="InterPro" id="IPR036236">
    <property type="entry name" value="Znf_C2H2_sf"/>
</dbReference>
<feature type="compositionally biased region" description="Basic and acidic residues" evidence="6">
    <location>
        <begin position="201"/>
        <end position="227"/>
    </location>
</feature>
<dbReference type="Gene3D" id="3.30.160.60">
    <property type="entry name" value="Classic Zinc Finger"/>
    <property type="match status" value="1"/>
</dbReference>
<evidence type="ECO:0000313" key="8">
    <source>
        <dbReference type="EMBL" id="KAF9698150.1"/>
    </source>
</evidence>
<name>A0A8H7J7U6_9PLEO</name>
<evidence type="ECO:0000256" key="3">
    <source>
        <dbReference type="ARBA" id="ARBA00022771"/>
    </source>
</evidence>
<dbReference type="InterPro" id="IPR013087">
    <property type="entry name" value="Znf_C2H2_type"/>
</dbReference>
<reference evidence="8" key="1">
    <citation type="submission" date="2018-12" db="EMBL/GenBank/DDBJ databases">
        <authorList>
            <person name="Syme R.A."/>
            <person name="Farfan-Caceres L."/>
            <person name="Lichtenzveig J."/>
        </authorList>
    </citation>
    <scope>NUCLEOTIDE SEQUENCE</scope>
    <source>
        <strain evidence="8">Al4</strain>
    </source>
</reference>
<evidence type="ECO:0000256" key="6">
    <source>
        <dbReference type="SAM" id="MobiDB-lite"/>
    </source>
</evidence>
<dbReference type="GO" id="GO:0008270">
    <property type="term" value="F:zinc ion binding"/>
    <property type="evidence" value="ECO:0007669"/>
    <property type="project" value="UniProtKB-KW"/>
</dbReference>
<sequence length="584" mass="64179">MAKKPAAAQHFCGRCSQTFSSRQALNQHLLNHPESAPASLKCSVCLWSFDDSLALERHCITNGHFPPAQQPSEQYDCDRCSQTFSTQREYNQHRKLGQPCCDAYHSTAWKKSRRSGYVDPNEPKSVFKQEPILAYGGDLSASPQAPAMPSVSTGTFVCKVGGCQRVYNSEPGLKMHQTDAHSVGGNGLDLHGRDSWMLSQRERERIRAEAPTRSSTDRIRGGGDNRGNRGGRAPPVSAGAASTRAPLPDVPAQRAPATRGPYSHVPSHHSGSNIPPSLPTSQNIGGALEMEQAKSVCGKTLRLLLQTDVFIHHNGKMSVSGIDWTRIGVDHQPTVVDRFDDMCHLPRKLQPLEYVPAPKTFMTEYTAQYPVIEFESAPDRNPTKPGLDIIAMACSKIFLSNGSHEVVKIAIIDVLTCRVLMSHLICTDPGAEVGNWCSSITGLTSFQDIEDARQSGYKVLKGWAAARSALFRLIDKDTIIVGHNLRSELDALRIIHGRAVDIAKAIEKAAQGPLSKVQVSLDSWCRDVANVAQLKTDPVFGRDCIMSAFAAREIGLWVIKNREQFVEVAKQKTKEYQLVTPLRL</sequence>
<evidence type="ECO:0000256" key="1">
    <source>
        <dbReference type="ARBA" id="ARBA00022723"/>
    </source>
</evidence>
<keyword evidence="3 5" id="KW-0863">Zinc-finger</keyword>
<dbReference type="OrthoDB" id="16516at2759"/>
<comment type="caution">
    <text evidence="8">The sequence shown here is derived from an EMBL/GenBank/DDBJ whole genome shotgun (WGS) entry which is preliminary data.</text>
</comment>
<feature type="domain" description="C2H2-type" evidence="7">
    <location>
        <begin position="75"/>
        <end position="106"/>
    </location>
</feature>
<protein>
    <recommendedName>
        <fullName evidence="7">C2H2-type domain-containing protein</fullName>
    </recommendedName>
</protein>
<dbReference type="SMART" id="SM00355">
    <property type="entry name" value="ZnF_C2H2"/>
    <property type="match status" value="4"/>
</dbReference>